<proteinExistence type="predicted"/>
<dbReference type="EMBL" id="RBLG01000002">
    <property type="protein sequence ID" value="RKS53411.1"/>
    <property type="molecule type" value="Genomic_DNA"/>
</dbReference>
<organism evidence="2 3">
    <name type="scientific">Gillisia mitskevichiae</name>
    <dbReference type="NCBI Taxonomy" id="270921"/>
    <lineage>
        <taxon>Bacteria</taxon>
        <taxon>Pseudomonadati</taxon>
        <taxon>Bacteroidota</taxon>
        <taxon>Flavobacteriia</taxon>
        <taxon>Flavobacteriales</taxon>
        <taxon>Flavobacteriaceae</taxon>
        <taxon>Gillisia</taxon>
    </lineage>
</organism>
<dbReference type="SUPFAM" id="SSF49464">
    <property type="entry name" value="Carboxypeptidase regulatory domain-like"/>
    <property type="match status" value="1"/>
</dbReference>
<feature type="signal peptide" evidence="1">
    <location>
        <begin position="1"/>
        <end position="20"/>
    </location>
</feature>
<name>A0A495PSB7_9FLAO</name>
<evidence type="ECO:0000256" key="1">
    <source>
        <dbReference type="SAM" id="SignalP"/>
    </source>
</evidence>
<comment type="caution">
    <text evidence="2">The sequence shown here is derived from an EMBL/GenBank/DDBJ whole genome shotgun (WGS) entry which is preliminary data.</text>
</comment>
<dbReference type="SUPFAM" id="SSF56935">
    <property type="entry name" value="Porins"/>
    <property type="match status" value="1"/>
</dbReference>
<dbReference type="Proteomes" id="UP000276282">
    <property type="component" value="Unassembled WGS sequence"/>
</dbReference>
<accession>A0A495PSB7</accession>
<gene>
    <name evidence="2" type="ORF">BC962_1661</name>
</gene>
<feature type="chain" id="PRO_5019822624" description="Carboxypeptidase-like protein" evidence="1">
    <location>
        <begin position="21"/>
        <end position="881"/>
    </location>
</feature>
<evidence type="ECO:0000313" key="2">
    <source>
        <dbReference type="EMBL" id="RKS53411.1"/>
    </source>
</evidence>
<evidence type="ECO:0008006" key="4">
    <source>
        <dbReference type="Google" id="ProtNLM"/>
    </source>
</evidence>
<sequence length="881" mass="102424">MKLKPCFLLLLLFFFCKGFSQTVITGEITDKDNQRLSGATITITQDSTANIIAYGISDSYGKFQIDVKTDSEYFFVKVAHLGFKNWNNKFQNKTQHIIVQLTESSEELKEVHIESKIIEKRGDTLSYSVSAFKDQKDRVIADVLKKMPGIEIRSSGQIYYQGEPIQKYYIEGLDLLEGRYNLANNNLSADDVSQVQILENHQPIKLLDSLEFSERASLNIKLKKKVTLTGSAELGSGISPILWKANITPMVFTKKQQAIFSYQGNNTGNDVSLEIRDFSFEDFGRQELNINKRDWISIRKIAAPSFSQERWLDNNVHLGSANYLFRLKNDIDLKINVSYLNDSQQQMGNTQTLFFTQNDTISILERVNNNFYNKNLQSKFILEKNTDDNYLKNTLEINNFWDSQFGNIRTQDDQILQALNNPFSAFRNKLKLLKPFGKQLITFASNTGYTGSSQNLNVNPGRYKELLNENQPYTGTNQILKSFTFFTENSAGFTKGLKDITIAPEIGFAIQNQKLDSQLILIDNNETETLKGNYRNDLNFFSSNIYFTSKFIYKKNSWNIRLQTPFNYRIFNIEDRNLDKVQNLIRFTFEPDLFIKKEFSVFWEASIYANLKNNFGDVTNLYYGFILTDYRNLQRYNAPISENFQQNYSWRISYRNPINSIFASSSYSFSQTKNNLLYSNLINQNGATVFEALVKENYSNSHTLNLRGSKYFSKINTTLSLSSTFSSIEREQLLNERFADIQNQNLNFNAKLESEITDWLSTTYNADLSYLYTIIESRETEPIRTQSHSVDFFFYLSERQYLSANSEYYYNSISNRNRNNYFLNLNYQYTFKKPAFDLRASWNNVLNTNEFVRVSNSEFSYIQSTYRLRPTQLLVSLKISF</sequence>
<protein>
    <recommendedName>
        <fullName evidence="4">Carboxypeptidase-like protein</fullName>
    </recommendedName>
</protein>
<keyword evidence="1" id="KW-0732">Signal</keyword>
<evidence type="ECO:0000313" key="3">
    <source>
        <dbReference type="Proteomes" id="UP000276282"/>
    </source>
</evidence>
<reference evidence="2 3" key="1">
    <citation type="submission" date="2018-10" db="EMBL/GenBank/DDBJ databases">
        <title>Genomic Encyclopedia of Archaeal and Bacterial Type Strains, Phase II (KMG-II): from individual species to whole genera.</title>
        <authorList>
            <person name="Goeker M."/>
        </authorList>
    </citation>
    <scope>NUCLEOTIDE SEQUENCE [LARGE SCALE GENOMIC DNA]</scope>
    <source>
        <strain evidence="2 3">DSM 19839</strain>
    </source>
</reference>
<dbReference type="RefSeq" id="WP_121345507.1">
    <property type="nucleotide sequence ID" value="NZ_RBLG01000002.1"/>
</dbReference>
<dbReference type="InterPro" id="IPR008969">
    <property type="entry name" value="CarboxyPept-like_regulatory"/>
</dbReference>
<dbReference type="AlphaFoldDB" id="A0A495PSB7"/>
<dbReference type="OrthoDB" id="603275at2"/>
<keyword evidence="3" id="KW-1185">Reference proteome</keyword>